<name>A0A024SD63_HYPJR</name>
<dbReference type="OrthoDB" id="10421285at2759"/>
<proteinExistence type="predicted"/>
<dbReference type="HOGENOM" id="CLU_1385070_0_0_1"/>
<organism evidence="2 3">
    <name type="scientific">Hypocrea jecorina (strain ATCC 56765 / BCRC 32924 / NRRL 11460 / Rut C-30)</name>
    <name type="common">Trichoderma reesei</name>
    <dbReference type="NCBI Taxonomy" id="1344414"/>
    <lineage>
        <taxon>Eukaryota</taxon>
        <taxon>Fungi</taxon>
        <taxon>Dikarya</taxon>
        <taxon>Ascomycota</taxon>
        <taxon>Pezizomycotina</taxon>
        <taxon>Sordariomycetes</taxon>
        <taxon>Hypocreomycetidae</taxon>
        <taxon>Hypocreales</taxon>
        <taxon>Hypocreaceae</taxon>
        <taxon>Trichoderma</taxon>
    </lineage>
</organism>
<gene>
    <name evidence="2" type="ORF">M419DRAFT_123266</name>
</gene>
<feature type="transmembrane region" description="Helical" evidence="1">
    <location>
        <begin position="140"/>
        <end position="158"/>
    </location>
</feature>
<dbReference type="EMBL" id="KI911146">
    <property type="protein sequence ID" value="ETS02142.1"/>
    <property type="molecule type" value="Genomic_DNA"/>
</dbReference>
<feature type="transmembrane region" description="Helical" evidence="1">
    <location>
        <begin position="110"/>
        <end position="128"/>
    </location>
</feature>
<evidence type="ECO:0000256" key="1">
    <source>
        <dbReference type="SAM" id="Phobius"/>
    </source>
</evidence>
<keyword evidence="1" id="KW-0472">Membrane</keyword>
<keyword evidence="1" id="KW-0812">Transmembrane</keyword>
<evidence type="ECO:0000313" key="2">
    <source>
        <dbReference type="EMBL" id="ETS02142.1"/>
    </source>
</evidence>
<dbReference type="KEGG" id="trr:M419DRAFT_123266"/>
<keyword evidence="1" id="KW-1133">Transmembrane helix</keyword>
<accession>A0A024SD63</accession>
<feature type="transmembrane region" description="Helical" evidence="1">
    <location>
        <begin position="164"/>
        <end position="183"/>
    </location>
</feature>
<dbReference type="AlphaFoldDB" id="A0A024SD63"/>
<evidence type="ECO:0000313" key="3">
    <source>
        <dbReference type="Proteomes" id="UP000024376"/>
    </source>
</evidence>
<protein>
    <submittedName>
        <fullName evidence="2">Uncharacterized protein</fullName>
    </submittedName>
</protein>
<reference evidence="3" key="1">
    <citation type="journal article" date="2013" name="Ind. Biotechnol.">
        <title>Comparative genomics analysis of Trichoderma reesei strains.</title>
        <authorList>
            <person name="Koike H."/>
            <person name="Aerts A."/>
            <person name="LaButti K."/>
            <person name="Grigoriev I.V."/>
            <person name="Baker S.E."/>
        </authorList>
    </citation>
    <scope>NUCLEOTIDE SEQUENCE [LARGE SCALE GENOMIC DNA]</scope>
    <source>
        <strain evidence="3">ATCC 56765 / BCRC 32924 / NRRL 11460 / Rut C-30</strain>
    </source>
</reference>
<sequence length="197" mass="21902">MIRGFSSLRIRIRCTGLAWMQRAGRDSFYSGSAAETPWTYKEPHRDAEAENDHAAIYKVVAACGLTAALNIVAVQFNSSARDRPCSSSTAYDLFSYFPSSMIPISRCETSLLLLAVMTCLHWSCIFGLFNRQPRRKTQSLPHIIMATLYTLLPAATIARDTTTVFVQLLPIITDIYVVAALLINHSLQETPAVEIAR</sequence>
<dbReference type="Proteomes" id="UP000024376">
    <property type="component" value="Unassembled WGS sequence"/>
</dbReference>